<keyword evidence="3" id="KW-1185">Reference proteome</keyword>
<accession>W0DT89</accession>
<dbReference type="HOGENOM" id="CLU_983315_0_0_6"/>
<feature type="transmembrane region" description="Helical" evidence="1">
    <location>
        <begin position="21"/>
        <end position="40"/>
    </location>
</feature>
<dbReference type="Proteomes" id="UP000005289">
    <property type="component" value="Chromosome"/>
</dbReference>
<proteinExistence type="predicted"/>
<feature type="transmembrane region" description="Helical" evidence="1">
    <location>
        <begin position="256"/>
        <end position="276"/>
    </location>
</feature>
<dbReference type="RefSeq" id="WP_006748080.1">
    <property type="nucleotide sequence ID" value="NZ_CP007029.1"/>
</dbReference>
<feature type="transmembrane region" description="Helical" evidence="1">
    <location>
        <begin position="224"/>
        <end position="244"/>
    </location>
</feature>
<feature type="transmembrane region" description="Helical" evidence="1">
    <location>
        <begin position="60"/>
        <end position="80"/>
    </location>
</feature>
<dbReference type="OrthoDB" id="3207535at2"/>
<reference evidence="2 3" key="1">
    <citation type="submission" date="2013-12" db="EMBL/GenBank/DDBJ databases">
        <authorList>
            <consortium name="DOE Joint Genome Institute"/>
            <person name="Muyzer G."/>
            <person name="Huntemann M."/>
            <person name="Han J."/>
            <person name="Chen A."/>
            <person name="Kyrpides N."/>
            <person name="Mavromatis K."/>
            <person name="Markowitz V."/>
            <person name="Palaniappan K."/>
            <person name="Ivanova N."/>
            <person name="Schaumberg A."/>
            <person name="Pati A."/>
            <person name="Liolios K."/>
            <person name="Nordberg H.P."/>
            <person name="Cantor M.N."/>
            <person name="Hua S.X."/>
            <person name="Woyke T."/>
        </authorList>
    </citation>
    <scope>NUCLEOTIDE SEQUENCE [LARGE SCALE GENOMIC DNA]</scope>
    <source>
        <strain evidence="2 3">ARh 1</strain>
    </source>
</reference>
<name>W0DT89_9GAMM</name>
<feature type="transmembrane region" description="Helical" evidence="1">
    <location>
        <begin position="157"/>
        <end position="178"/>
    </location>
</feature>
<keyword evidence="1" id="KW-1133">Transmembrane helix</keyword>
<gene>
    <name evidence="2" type="ORF">THITH_11150</name>
</gene>
<feature type="transmembrane region" description="Helical" evidence="1">
    <location>
        <begin position="117"/>
        <end position="136"/>
    </location>
</feature>
<dbReference type="AlphaFoldDB" id="W0DT89"/>
<feature type="transmembrane region" description="Helical" evidence="1">
    <location>
        <begin position="87"/>
        <end position="105"/>
    </location>
</feature>
<dbReference type="EMBL" id="CP007029">
    <property type="protein sequence ID" value="AHF00169.1"/>
    <property type="molecule type" value="Genomic_DNA"/>
</dbReference>
<feature type="transmembrane region" description="Helical" evidence="1">
    <location>
        <begin position="198"/>
        <end position="215"/>
    </location>
</feature>
<protein>
    <submittedName>
        <fullName evidence="2">Uncharacterized protein</fullName>
    </submittedName>
</protein>
<keyword evidence="1" id="KW-0472">Membrane</keyword>
<evidence type="ECO:0000313" key="3">
    <source>
        <dbReference type="Proteomes" id="UP000005289"/>
    </source>
</evidence>
<organism evidence="2 3">
    <name type="scientific">Thioalkalivibrio paradoxus ARh 1</name>
    <dbReference type="NCBI Taxonomy" id="713585"/>
    <lineage>
        <taxon>Bacteria</taxon>
        <taxon>Pseudomonadati</taxon>
        <taxon>Pseudomonadota</taxon>
        <taxon>Gammaproteobacteria</taxon>
        <taxon>Chromatiales</taxon>
        <taxon>Ectothiorhodospiraceae</taxon>
        <taxon>Thioalkalivibrio</taxon>
    </lineage>
</organism>
<evidence type="ECO:0000313" key="2">
    <source>
        <dbReference type="EMBL" id="AHF00169.1"/>
    </source>
</evidence>
<evidence type="ECO:0000256" key="1">
    <source>
        <dbReference type="SAM" id="Phobius"/>
    </source>
</evidence>
<keyword evidence="1" id="KW-0812">Transmembrane</keyword>
<dbReference type="KEGG" id="tti:THITH_11150"/>
<sequence length="283" mass="31820">MSRHEPVSRYPGEDKVLPETRAVSAIIIPFLLAAFVILFLRSDETERLFAWPIGPQMNAMMLGATYLAGVLYFTAALFARRWQQIKFGLIPVASFAALMGVATILHWPAFNHSHPTTWIWVVLYATTPFLVVGIWIRNTRSARLGPPQPDDHTLPPPVRLLVGIVGLVGVLASLLLFVTPTLMMEIWPWRLSPLTARVLAAQFVVFSLFALAAYLDPRWQSLRYVLRAELAAPLLFLVAMLASWDDFDTGNPLTWVIAFHVVVVFSIGVPAMYFYMEARGKRK</sequence>